<reference evidence="10 11" key="1">
    <citation type="submission" date="2016-07" db="EMBL/GenBank/DDBJ databases">
        <title>Pervasive Adenine N6-methylation of Active Genes in Fungi.</title>
        <authorList>
            <consortium name="DOE Joint Genome Institute"/>
            <person name="Mondo S.J."/>
            <person name="Dannebaum R.O."/>
            <person name="Kuo R.C."/>
            <person name="Labutti K."/>
            <person name="Haridas S."/>
            <person name="Kuo A."/>
            <person name="Salamov A."/>
            <person name="Ahrendt S.R."/>
            <person name="Lipzen A."/>
            <person name="Sullivan W."/>
            <person name="Andreopoulos W.B."/>
            <person name="Clum A."/>
            <person name="Lindquist E."/>
            <person name="Daum C."/>
            <person name="Ramamoorthy G.K."/>
            <person name="Gryganskyi A."/>
            <person name="Culley D."/>
            <person name="Magnuson J.K."/>
            <person name="James T.Y."/>
            <person name="O'Malley M.A."/>
            <person name="Stajich J.E."/>
            <person name="Spatafora J.W."/>
            <person name="Visel A."/>
            <person name="Grigoriev I.V."/>
        </authorList>
    </citation>
    <scope>NUCLEOTIDE SEQUENCE [LARGE SCALE GENOMIC DNA]</scope>
    <source>
        <strain evidence="10 11">62-1032</strain>
    </source>
</reference>
<dbReference type="Proteomes" id="UP000193467">
    <property type="component" value="Unassembled WGS sequence"/>
</dbReference>
<dbReference type="GO" id="GO:0008654">
    <property type="term" value="P:phospholipid biosynthetic process"/>
    <property type="evidence" value="ECO:0007669"/>
    <property type="project" value="TreeGrafter"/>
</dbReference>
<evidence type="ECO:0000313" key="11">
    <source>
        <dbReference type="Proteomes" id="UP000193467"/>
    </source>
</evidence>
<keyword evidence="6" id="KW-0443">Lipid metabolism</keyword>
<dbReference type="AlphaFoldDB" id="A0A1Y2FLC8"/>
<dbReference type="GO" id="GO:0005789">
    <property type="term" value="C:endoplasmic reticulum membrane"/>
    <property type="evidence" value="ECO:0007669"/>
    <property type="project" value="UniProtKB-SubCell"/>
</dbReference>
<feature type="compositionally biased region" description="Polar residues" evidence="8">
    <location>
        <begin position="14"/>
        <end position="32"/>
    </location>
</feature>
<evidence type="ECO:0000256" key="1">
    <source>
        <dbReference type="ARBA" id="ARBA00004477"/>
    </source>
</evidence>
<dbReference type="GO" id="GO:0019915">
    <property type="term" value="P:lipid storage"/>
    <property type="evidence" value="ECO:0007669"/>
    <property type="project" value="InterPro"/>
</dbReference>
<accession>A0A1Y2FLC8</accession>
<dbReference type="STRING" id="106004.A0A1Y2FLC8"/>
<feature type="transmembrane region" description="Helical" evidence="9">
    <location>
        <begin position="255"/>
        <end position="273"/>
    </location>
</feature>
<keyword evidence="7 9" id="KW-0472">Membrane</keyword>
<evidence type="ECO:0000256" key="5">
    <source>
        <dbReference type="ARBA" id="ARBA00022989"/>
    </source>
</evidence>
<dbReference type="PANTHER" id="PTHR23129">
    <property type="entry name" value="ACYL-COENZYME A DIPHOSPHATASE FITM2"/>
    <property type="match status" value="1"/>
</dbReference>
<comment type="subcellular location">
    <subcellularLocation>
        <location evidence="1">Endoplasmic reticulum membrane</location>
        <topology evidence="1">Multi-pass membrane protein</topology>
    </subcellularLocation>
</comment>
<keyword evidence="2 9" id="KW-0812">Transmembrane</keyword>
<dbReference type="InterPro" id="IPR019388">
    <property type="entry name" value="FIT"/>
</dbReference>
<evidence type="ECO:0000256" key="9">
    <source>
        <dbReference type="SAM" id="Phobius"/>
    </source>
</evidence>
<feature type="transmembrane region" description="Helical" evidence="9">
    <location>
        <begin position="49"/>
        <end position="67"/>
    </location>
</feature>
<protein>
    <submittedName>
        <fullName evidence="10">Inositol phospholipid synthesis and fat-storage-inducing TM-domain-containing protein</fullName>
    </submittedName>
</protein>
<dbReference type="PANTHER" id="PTHR23129:SF0">
    <property type="entry name" value="ACYL-COENZYME A DIPHOSPHATASE FITM2"/>
    <property type="match status" value="1"/>
</dbReference>
<sequence>MSGTPTTARARVASPSQQATAQQKGYSATAVQRRSAPPPTSRTPLLRPLVSLLLFTVVVGSAVSVYATSADLTTFRSRIPASQLNRWEMGQKIVASAERAFPVPTLPYFADKRNVLNQLFVKQAWAWTTAAFFFHSLVSFLFHPKPTTAQRISLNAPTPFSTLLSTIRRYLLATLYWYYLTQSTWFGVSYPSISRQILLRTGAMCVPSALGSSDAFVGLQGDGVEGAVCTGAKGEYWRGGHDVSGHTFMMVHSSLFLYHLIAPSLPLVFPSWFRPTPHPNSPESASTYEVKDVEAPGLIKTTVWGTIALMAIWWWMLLMTSLFFHSPAEKLSGFMFALGGWFVSGL</sequence>
<dbReference type="GO" id="GO:0034389">
    <property type="term" value="P:lipid droplet organization"/>
    <property type="evidence" value="ECO:0007669"/>
    <property type="project" value="TreeGrafter"/>
</dbReference>
<keyword evidence="5 9" id="KW-1133">Transmembrane helix</keyword>
<keyword evidence="3" id="KW-0378">Hydrolase</keyword>
<feature type="transmembrane region" description="Helical" evidence="9">
    <location>
        <begin position="124"/>
        <end position="142"/>
    </location>
</feature>
<evidence type="ECO:0000256" key="7">
    <source>
        <dbReference type="ARBA" id="ARBA00023136"/>
    </source>
</evidence>
<dbReference type="EMBL" id="MCGR01000018">
    <property type="protein sequence ID" value="ORY84154.1"/>
    <property type="molecule type" value="Genomic_DNA"/>
</dbReference>
<dbReference type="FunCoup" id="A0A1Y2FLC8">
    <property type="interactions" value="147"/>
</dbReference>
<gene>
    <name evidence="10" type="ORF">BCR35DRAFT_351912</name>
</gene>
<dbReference type="OrthoDB" id="5579088at2759"/>
<comment type="caution">
    <text evidence="10">The sequence shown here is derived from an EMBL/GenBank/DDBJ whole genome shotgun (WGS) entry which is preliminary data.</text>
</comment>
<evidence type="ECO:0000256" key="4">
    <source>
        <dbReference type="ARBA" id="ARBA00022824"/>
    </source>
</evidence>
<proteinExistence type="predicted"/>
<organism evidence="10 11">
    <name type="scientific">Leucosporidium creatinivorum</name>
    <dbReference type="NCBI Taxonomy" id="106004"/>
    <lineage>
        <taxon>Eukaryota</taxon>
        <taxon>Fungi</taxon>
        <taxon>Dikarya</taxon>
        <taxon>Basidiomycota</taxon>
        <taxon>Pucciniomycotina</taxon>
        <taxon>Microbotryomycetes</taxon>
        <taxon>Leucosporidiales</taxon>
        <taxon>Leucosporidium</taxon>
    </lineage>
</organism>
<dbReference type="GO" id="GO:0010945">
    <property type="term" value="F:coenzyme A diphosphatase activity"/>
    <property type="evidence" value="ECO:0007669"/>
    <property type="project" value="InterPro"/>
</dbReference>
<evidence type="ECO:0000313" key="10">
    <source>
        <dbReference type="EMBL" id="ORY84154.1"/>
    </source>
</evidence>
<dbReference type="Pfam" id="PF10261">
    <property type="entry name" value="FIT"/>
    <property type="match status" value="1"/>
</dbReference>
<keyword evidence="4" id="KW-0256">Endoplasmic reticulum</keyword>
<evidence type="ECO:0000256" key="8">
    <source>
        <dbReference type="SAM" id="MobiDB-lite"/>
    </source>
</evidence>
<keyword evidence="11" id="KW-1185">Reference proteome</keyword>
<evidence type="ECO:0000256" key="6">
    <source>
        <dbReference type="ARBA" id="ARBA00023098"/>
    </source>
</evidence>
<name>A0A1Y2FLC8_9BASI</name>
<feature type="transmembrane region" description="Helical" evidence="9">
    <location>
        <begin position="303"/>
        <end position="324"/>
    </location>
</feature>
<feature type="region of interest" description="Disordered" evidence="8">
    <location>
        <begin position="1"/>
        <end position="42"/>
    </location>
</feature>
<evidence type="ECO:0000256" key="3">
    <source>
        <dbReference type="ARBA" id="ARBA00022801"/>
    </source>
</evidence>
<dbReference type="InParanoid" id="A0A1Y2FLC8"/>
<evidence type="ECO:0000256" key="2">
    <source>
        <dbReference type="ARBA" id="ARBA00022692"/>
    </source>
</evidence>